<keyword evidence="5 9" id="KW-0812">Transmembrane</keyword>
<comment type="subcellular location">
    <subcellularLocation>
        <location evidence="1">Basolateral cell membrane</location>
        <topology evidence="1">Multi-pass membrane protein</topology>
    </subcellularLocation>
    <subcellularLocation>
        <location evidence="9">Membrane</location>
        <topology evidence="9">Multi-pass membrane protein</topology>
    </subcellularLocation>
</comment>
<dbReference type="GO" id="GO:0005452">
    <property type="term" value="F:solute:inorganic anion antiporter activity"/>
    <property type="evidence" value="ECO:0007669"/>
    <property type="project" value="InterPro"/>
</dbReference>
<dbReference type="GO" id="GO:0016323">
    <property type="term" value="C:basolateral plasma membrane"/>
    <property type="evidence" value="ECO:0007669"/>
    <property type="project" value="UniProtKB-SubCell"/>
</dbReference>
<gene>
    <name evidence="14 15 16" type="primary">LOC106064725</name>
</gene>
<feature type="transmembrane region" description="Helical" evidence="9">
    <location>
        <begin position="929"/>
        <end position="951"/>
    </location>
</feature>
<evidence type="ECO:0000256" key="9">
    <source>
        <dbReference type="RuleBase" id="RU362035"/>
    </source>
</evidence>
<feature type="region of interest" description="Disordered" evidence="10">
    <location>
        <begin position="46"/>
        <end position="77"/>
    </location>
</feature>
<evidence type="ECO:0000259" key="12">
    <source>
        <dbReference type="Pfam" id="PF07565"/>
    </source>
</evidence>
<dbReference type="SUPFAM" id="SSF55804">
    <property type="entry name" value="Phoshotransferase/anion transport protein"/>
    <property type="match status" value="1"/>
</dbReference>
<feature type="transmembrane region" description="Helical" evidence="9">
    <location>
        <begin position="829"/>
        <end position="848"/>
    </location>
</feature>
<feature type="transmembrane region" description="Helical" evidence="9">
    <location>
        <begin position="1001"/>
        <end position="1020"/>
    </location>
</feature>
<dbReference type="InterPro" id="IPR016152">
    <property type="entry name" value="PTrfase/Anion_transptr"/>
</dbReference>
<feature type="transmembrane region" description="Helical" evidence="9">
    <location>
        <begin position="957"/>
        <end position="981"/>
    </location>
</feature>
<dbReference type="Gene3D" id="1.10.287.570">
    <property type="entry name" value="Helical hairpin bin"/>
    <property type="match status" value="1"/>
</dbReference>
<evidence type="ECO:0000256" key="6">
    <source>
        <dbReference type="ARBA" id="ARBA00022989"/>
    </source>
</evidence>
<keyword evidence="8 9" id="KW-0472">Membrane</keyword>
<dbReference type="Proteomes" id="UP001165740">
    <property type="component" value="Chromosome 16"/>
</dbReference>
<dbReference type="InterPro" id="IPR013769">
    <property type="entry name" value="Band3_cytoplasmic_dom"/>
</dbReference>
<name>A0A9W2Z3B7_BIOGL</name>
<sequence>METKYTLAMPEGTPAQRDLGARREINENTIDSDAFQHRYDAAYIGLRLPKRPRRPHKSKRHHGDKSSAPTLAQSESFSPETLQIQLVTASLTPSEQIQALLSEAEDQAHSSHDVFCEMDVLYKVGDAYQWKETARWVKYEEDVEEGGMRWSKPHVASLSLHSLFELRSSLTTGACMLEMDANNIQQVADLLIDNLISQKQLEESVRDQVRSAICSQHWFQHQKARRKVSITPEMDGGQAIFRKLSMKRTFSEIGRTLSMRSKNDALNMARLRANPNSQPNLEMMNGDLSESPSSTRINRQNSLLAKLNEHFMRKIPAGAEAANIMVGELDCLNYQVVAFIRLCEGRNIGDITEVPIPSRFMFILFGPPGSQQKNVEIGRSMSTIMVDEVFREVAYKAKNRQDILAGVDEFLDQVTALPPGEWDPKIRIEPPQSVPSQAPRRIPKPQIMDDEEEEEESHCDPTLQRTGRLFGGLIADIKRKLPWYPSDFKDCLHIQCVASVIFLYLATLTPNVTFGGLLGQATEQYMGTMECILTAAITGILYALFSGQPLNILGSTGPMLILEMILFNFCKEQELDFLPFRAWIGLWTAFLLLVVVAFDLSALVRYITRFTEESFASLIAVIFIVEAFKKTLDILQDAPVNFNPDAPLNYTCECFSPNTSDVLVNATGMDFSNITSLNNTIFRFVFGNISDVIPFFTNESYEWLNMSTSTFNWTAMSKKNCSEYGGNFVDVGCNTPHYEPDAFFLSVLLFLGTYVIASMLTNAKTSAFFPTFVRQTLSDFAVLIAIISMVVVDICIGIKTPKLNVPTEFKPSNDARGWFINPFSDKNPVWLIFAAIIPALLAVILIFMDQQITAVIVNRKENKLVKGSGYHLDMFVVAICIVLCSLLGLPWYVAATVSALAHVMSLRKESECTAPGERPVFLGVREQRVTALLVGILSGASVLFTGVLQYIPMAVLYGVFLYMGIAALKGMQFIDRILLFFKPAKYQPDYIYLRHVPINRVHIFTFIQIICLGVLCAIKSIKAVSIVFPVMVLGTCFVRKAMDYIFTQRELKWLDDLMPEATRKAKEDEKKKKLAEQADQEEEEDSDVVHDEHFDKLMEIKVDRMGENKSYNRPINIRRSSLDTDRVNISEEMAKTGIWMQLRRDSKNMVVEAEELNNRHHKKKRHDKSNGRERRTSKTRYNDEMVPLNETKDDTPIIDTNGGAPPTFYMGEEDEDHKV</sequence>
<dbReference type="PRINTS" id="PR01232">
    <property type="entry name" value="NAHCO3TRSPRT"/>
</dbReference>
<dbReference type="RefSeq" id="XP_055869426.1">
    <property type="nucleotide sequence ID" value="XM_056013451.1"/>
</dbReference>
<dbReference type="Pfam" id="PF00955">
    <property type="entry name" value="HCO3_cotransp"/>
    <property type="match status" value="1"/>
</dbReference>
<keyword evidence="6 9" id="KW-1133">Transmembrane helix</keyword>
<feature type="transmembrane region" description="Helical" evidence="9">
    <location>
        <begin position="874"/>
        <end position="901"/>
    </location>
</feature>
<keyword evidence="3 9" id="KW-0813">Transport</keyword>
<feature type="region of interest" description="Disordered" evidence="10">
    <location>
        <begin position="1"/>
        <end position="20"/>
    </location>
</feature>
<feature type="compositionally biased region" description="Basic and acidic residues" evidence="10">
    <location>
        <begin position="1065"/>
        <end position="1076"/>
    </location>
</feature>
<dbReference type="PANTHER" id="PTHR11453:SF36">
    <property type="entry name" value="ANION EXCHANGE PROTEIN"/>
    <property type="match status" value="1"/>
</dbReference>
<accession>A0A9W2Z3B7</accession>
<dbReference type="NCBIfam" id="TIGR00834">
    <property type="entry name" value="ae"/>
    <property type="match status" value="1"/>
</dbReference>
<dbReference type="PANTHER" id="PTHR11453">
    <property type="entry name" value="ANION EXCHANGE PROTEIN"/>
    <property type="match status" value="1"/>
</dbReference>
<dbReference type="Pfam" id="PF07565">
    <property type="entry name" value="Band_3_cyto"/>
    <property type="match status" value="1"/>
</dbReference>
<evidence type="ECO:0000256" key="7">
    <source>
        <dbReference type="ARBA" id="ARBA00023065"/>
    </source>
</evidence>
<dbReference type="InterPro" id="IPR003020">
    <property type="entry name" value="HCO3_transpt_euk"/>
</dbReference>
<evidence type="ECO:0000313" key="14">
    <source>
        <dbReference type="RefSeq" id="XP_055869425.1"/>
    </source>
</evidence>
<dbReference type="InterPro" id="IPR011531">
    <property type="entry name" value="HCO3_transpt-like_TM_dom"/>
</dbReference>
<feature type="compositionally biased region" description="Basic residues" evidence="10">
    <location>
        <begin position="48"/>
        <end position="63"/>
    </location>
</feature>
<feature type="compositionally biased region" description="Basic and acidic residues" evidence="10">
    <location>
        <begin position="1168"/>
        <end position="1183"/>
    </location>
</feature>
<feature type="transmembrane region" description="Helical" evidence="9">
    <location>
        <begin position="497"/>
        <end position="518"/>
    </location>
</feature>
<feature type="region of interest" description="Disordered" evidence="10">
    <location>
        <begin position="1065"/>
        <end position="1088"/>
    </location>
</feature>
<dbReference type="FunFam" id="1.10.287.570:FF:000001">
    <property type="entry name" value="Anion exchange protein"/>
    <property type="match status" value="1"/>
</dbReference>
<feature type="transmembrane region" description="Helical" evidence="9">
    <location>
        <begin position="551"/>
        <end position="570"/>
    </location>
</feature>
<feature type="domain" description="Band 3 cytoplasmic" evidence="12">
    <location>
        <begin position="112"/>
        <end position="424"/>
    </location>
</feature>
<feature type="transmembrane region" description="Helical" evidence="9">
    <location>
        <begin position="742"/>
        <end position="760"/>
    </location>
</feature>
<keyword evidence="4" id="KW-1003">Cell membrane</keyword>
<dbReference type="GO" id="GO:0051453">
    <property type="term" value="P:regulation of intracellular pH"/>
    <property type="evidence" value="ECO:0007669"/>
    <property type="project" value="TreeGrafter"/>
</dbReference>
<dbReference type="GO" id="GO:0008509">
    <property type="term" value="F:monoatomic anion transmembrane transporter activity"/>
    <property type="evidence" value="ECO:0007669"/>
    <property type="project" value="InterPro"/>
</dbReference>
<dbReference type="RefSeq" id="XP_055869427.1">
    <property type="nucleotide sequence ID" value="XM_056013452.1"/>
</dbReference>
<evidence type="ECO:0000256" key="8">
    <source>
        <dbReference type="ARBA" id="ARBA00023136"/>
    </source>
</evidence>
<feature type="transmembrane region" description="Helical" evidence="9">
    <location>
        <begin position="780"/>
        <end position="798"/>
    </location>
</feature>
<protein>
    <recommendedName>
        <fullName evidence="9">Anion exchange protein</fullName>
    </recommendedName>
</protein>
<dbReference type="RefSeq" id="XP_055869425.1">
    <property type="nucleotide sequence ID" value="XM_056013450.1"/>
</dbReference>
<proteinExistence type="inferred from homology"/>
<dbReference type="OMA" id="CYPPNTT"/>
<evidence type="ECO:0000256" key="4">
    <source>
        <dbReference type="ARBA" id="ARBA00022475"/>
    </source>
</evidence>
<dbReference type="PRINTS" id="PR01231">
    <property type="entry name" value="HCO3TRNSPORT"/>
</dbReference>
<evidence type="ECO:0000313" key="13">
    <source>
        <dbReference type="Proteomes" id="UP001165740"/>
    </source>
</evidence>
<evidence type="ECO:0000256" key="3">
    <source>
        <dbReference type="ARBA" id="ARBA00022448"/>
    </source>
</evidence>
<reference evidence="14 15" key="1">
    <citation type="submission" date="2025-04" db="UniProtKB">
        <authorList>
            <consortium name="RefSeq"/>
        </authorList>
    </citation>
    <scope>IDENTIFICATION</scope>
</reference>
<evidence type="ECO:0000313" key="15">
    <source>
        <dbReference type="RefSeq" id="XP_055869426.1"/>
    </source>
</evidence>
<feature type="compositionally biased region" description="Polar residues" evidence="10">
    <location>
        <begin position="67"/>
        <end position="77"/>
    </location>
</feature>
<feature type="transmembrane region" description="Helical" evidence="9">
    <location>
        <begin position="582"/>
        <end position="604"/>
    </location>
</feature>
<comment type="similarity">
    <text evidence="2 9">Belongs to the anion exchanger (TC 2.A.31) family.</text>
</comment>
<dbReference type="InterPro" id="IPR003024">
    <property type="entry name" value="Na/HCO3_transpt"/>
</dbReference>
<evidence type="ECO:0000256" key="1">
    <source>
        <dbReference type="ARBA" id="ARBA00004554"/>
    </source>
</evidence>
<dbReference type="GO" id="GO:0008510">
    <property type="term" value="F:sodium:bicarbonate symporter activity"/>
    <property type="evidence" value="ECO:0007669"/>
    <property type="project" value="TreeGrafter"/>
</dbReference>
<evidence type="ECO:0000313" key="16">
    <source>
        <dbReference type="RefSeq" id="XP_055869427.1"/>
    </source>
</evidence>
<evidence type="ECO:0000256" key="5">
    <source>
        <dbReference type="ARBA" id="ARBA00022692"/>
    </source>
</evidence>
<evidence type="ECO:0000259" key="11">
    <source>
        <dbReference type="Pfam" id="PF00955"/>
    </source>
</evidence>
<feature type="region of interest" description="Disordered" evidence="10">
    <location>
        <begin position="1157"/>
        <end position="1219"/>
    </location>
</feature>
<keyword evidence="7 9" id="KW-0406">Ion transport</keyword>
<dbReference type="OrthoDB" id="1735926at2759"/>
<evidence type="ECO:0000256" key="2">
    <source>
        <dbReference type="ARBA" id="ARBA00010993"/>
    </source>
</evidence>
<dbReference type="GeneID" id="106064725"/>
<keyword evidence="13" id="KW-1185">Reference proteome</keyword>
<organism evidence="13 16">
    <name type="scientific">Biomphalaria glabrata</name>
    <name type="common">Bloodfluke planorb</name>
    <name type="synonym">Freshwater snail</name>
    <dbReference type="NCBI Taxonomy" id="6526"/>
    <lineage>
        <taxon>Eukaryota</taxon>
        <taxon>Metazoa</taxon>
        <taxon>Spiralia</taxon>
        <taxon>Lophotrochozoa</taxon>
        <taxon>Mollusca</taxon>
        <taxon>Gastropoda</taxon>
        <taxon>Heterobranchia</taxon>
        <taxon>Euthyneura</taxon>
        <taxon>Panpulmonata</taxon>
        <taxon>Hygrophila</taxon>
        <taxon>Lymnaeoidea</taxon>
        <taxon>Planorbidae</taxon>
        <taxon>Biomphalaria</taxon>
    </lineage>
</organism>
<dbReference type="AlphaFoldDB" id="A0A9W2Z3B7"/>
<evidence type="ECO:0000256" key="10">
    <source>
        <dbReference type="SAM" id="MobiDB-lite"/>
    </source>
</evidence>
<dbReference type="Gene3D" id="3.40.930.10">
    <property type="entry name" value="Mannitol-specific EII, Chain A"/>
    <property type="match status" value="1"/>
</dbReference>
<feature type="domain" description="Bicarbonate transporter-like transmembrane" evidence="11">
    <location>
        <begin position="468"/>
        <end position="1059"/>
    </location>
</feature>